<sequence length="97" mass="10956">MSSCLKDAGITTKEVGEVLLVEGMARVPKVQEVVAEIFGKAPSKGVNPMKLLLWVFCNTSRRVHKEMLLLERWVEGVEGECEGVELFRFEDVKDFLE</sequence>
<dbReference type="Pfam" id="PF00012">
    <property type="entry name" value="HSP70"/>
    <property type="match status" value="1"/>
</dbReference>
<dbReference type="Gene3D" id="3.30.420.40">
    <property type="match status" value="1"/>
</dbReference>
<protein>
    <submittedName>
        <fullName evidence="3">Uncharacterized protein</fullName>
    </submittedName>
</protein>
<gene>
    <name evidence="3" type="ORF">IFM89_026882</name>
</gene>
<dbReference type="InterPro" id="IPR043129">
    <property type="entry name" value="ATPase_NBD"/>
</dbReference>
<dbReference type="EMBL" id="JADFTS010000008">
    <property type="protein sequence ID" value="KAF9594030.1"/>
    <property type="molecule type" value="Genomic_DNA"/>
</dbReference>
<dbReference type="InterPro" id="IPR013126">
    <property type="entry name" value="Hsp_70_fam"/>
</dbReference>
<dbReference type="OrthoDB" id="1702530at2759"/>
<keyword evidence="2" id="KW-0067">ATP-binding</keyword>
<evidence type="ECO:0000256" key="1">
    <source>
        <dbReference type="ARBA" id="ARBA00022741"/>
    </source>
</evidence>
<comment type="caution">
    <text evidence="3">The sequence shown here is derived from an EMBL/GenBank/DDBJ whole genome shotgun (WGS) entry which is preliminary data.</text>
</comment>
<organism evidence="3 4">
    <name type="scientific">Coptis chinensis</name>
    <dbReference type="NCBI Taxonomy" id="261450"/>
    <lineage>
        <taxon>Eukaryota</taxon>
        <taxon>Viridiplantae</taxon>
        <taxon>Streptophyta</taxon>
        <taxon>Embryophyta</taxon>
        <taxon>Tracheophyta</taxon>
        <taxon>Spermatophyta</taxon>
        <taxon>Magnoliopsida</taxon>
        <taxon>Ranunculales</taxon>
        <taxon>Ranunculaceae</taxon>
        <taxon>Coptidoideae</taxon>
        <taxon>Coptis</taxon>
    </lineage>
</organism>
<evidence type="ECO:0000256" key="2">
    <source>
        <dbReference type="ARBA" id="ARBA00022840"/>
    </source>
</evidence>
<dbReference type="GO" id="GO:0140662">
    <property type="term" value="F:ATP-dependent protein folding chaperone"/>
    <property type="evidence" value="ECO:0007669"/>
    <property type="project" value="InterPro"/>
</dbReference>
<keyword evidence="4" id="KW-1185">Reference proteome</keyword>
<reference evidence="3 4" key="1">
    <citation type="submission" date="2020-10" db="EMBL/GenBank/DDBJ databases">
        <title>The Coptis chinensis genome and diversification of protoberbering-type alkaloids.</title>
        <authorList>
            <person name="Wang B."/>
            <person name="Shu S."/>
            <person name="Song C."/>
            <person name="Liu Y."/>
        </authorList>
    </citation>
    <scope>NUCLEOTIDE SEQUENCE [LARGE SCALE GENOMIC DNA]</scope>
    <source>
        <strain evidence="3">HL-2020</strain>
        <tissue evidence="3">Leaf</tissue>
    </source>
</reference>
<dbReference type="GO" id="GO:0005524">
    <property type="term" value="F:ATP binding"/>
    <property type="evidence" value="ECO:0007669"/>
    <property type="project" value="UniProtKB-KW"/>
</dbReference>
<dbReference type="Proteomes" id="UP000631114">
    <property type="component" value="Unassembled WGS sequence"/>
</dbReference>
<keyword evidence="1" id="KW-0547">Nucleotide-binding</keyword>
<name>A0A835H812_9MAGN</name>
<dbReference type="AlphaFoldDB" id="A0A835H812"/>
<evidence type="ECO:0000313" key="4">
    <source>
        <dbReference type="Proteomes" id="UP000631114"/>
    </source>
</evidence>
<accession>A0A835H812</accession>
<proteinExistence type="predicted"/>
<evidence type="ECO:0000313" key="3">
    <source>
        <dbReference type="EMBL" id="KAF9594030.1"/>
    </source>
</evidence>
<dbReference type="SUPFAM" id="SSF53067">
    <property type="entry name" value="Actin-like ATPase domain"/>
    <property type="match status" value="1"/>
</dbReference>